<dbReference type="InterPro" id="IPR041552">
    <property type="entry name" value="UvrA_DNA-bd"/>
</dbReference>
<evidence type="ECO:0000256" key="8">
    <source>
        <dbReference type="ARBA" id="ARBA00022771"/>
    </source>
</evidence>
<dbReference type="EMBL" id="SIHI01000001">
    <property type="protein sequence ID" value="TWT58700.1"/>
    <property type="molecule type" value="Genomic_DNA"/>
</dbReference>
<keyword evidence="19" id="KW-1185">Reference proteome</keyword>
<dbReference type="GO" id="GO:0005737">
    <property type="term" value="C:cytoplasm"/>
    <property type="evidence" value="ECO:0007669"/>
    <property type="project" value="UniProtKB-SubCell"/>
</dbReference>
<accession>A0A5C5X6Z6</accession>
<proteinExistence type="inferred from homology"/>
<keyword evidence="6" id="KW-0227">DNA damage</keyword>
<sequence length="1076" mass="119384">MARTFEELTPQNFSFNSPLGWCSACEGLGTEVGTDQSVIVANPNLSIDQGAVSAWPSPEENKSFAAVIQALTDQFGIPRDIPWYQLSPQHQRVILHGSGDEKVEVQFPNTKSPVKIQYKGLYPAIEEAARVSYPYRAKFQDLVGVKPCSVCNGTRLRADSAAVRLKETTLPQLCQRPLDEVLGFLESITLEESQKKIAGDLLNEAIHRLKFLVDVGLHYLTLDRGMPTLSGGESQRIRLAGQIGRALTGVLYVLDEPTIGLHPRDNGRLVEALKKLKDLGNTVVLVEHDREVLEASDRLFDFGPGSGRFGGNVTSEGTPKQIQRRSKTSLTGAYLSGTKRIVIPNTRRMERVADESNSADSSDLLTDLYRKPPGGGWLEILGCQQNNLRNVDLRIPLGALTCVTGLSGSGKSSLIQETLARAVARHLRLKGPAPGPFREMRGAEEINRVMAVDQNPIGATPASNPATYTGVFDHIRQLYAKLPDSKIRGYKPGRFSFNRAGGRCEDCEGMGQKKIEMHFLPDVWVECETCHGKRFNIETLAVKYKGQSISDVLEMSIGQALELFENIPKIRAPLATLAAIGLDYLTLGQSATTLSGGEAQRVKLAAELAKPNSGRSLYLLDEPTTGLHFDDIAKLLKVLNSLVEQGNTVVIIEHNLDVIKTADWIVDLGPEAGVGGGWIVVSGTPEEVADYAEQVIGSGKGKSKTKKRRKVSKNGSDLKQMRSWTGELLADILKSEPKGKVEVFDAKSVAKKREGDVDISQFGKDIAAPWEVDGRQWHTQTRIARNGKQSRWEGDALNYVVDQLADTEGLKPANWKDQARVEITAEQKVGSGWFFHALTGDEWLLRLYFRVPKGTFDESELQKRIRLKSVNELDELPIYNRSDRVRTNNAKGPFQEIIFDVHWREEIETPEFAAFLKEAAAAYLSHVDQVAKKDPADLMPWKVLEKQWHLSRKGFPSSKRVAWKLETLESLFQILETELSDFPIDWSNKTTIQFKHPESGDLVAELQTKRRESIVLSLLSDPGTFALGQVTTLGKNRKLEPHRSGKEAIQIQFTSKANLKITQLKQFLKAFTSEVK</sequence>
<evidence type="ECO:0000256" key="13">
    <source>
        <dbReference type="ARBA" id="ARBA00023204"/>
    </source>
</evidence>
<evidence type="ECO:0000256" key="1">
    <source>
        <dbReference type="ARBA" id="ARBA00004496"/>
    </source>
</evidence>
<dbReference type="Gene3D" id="1.20.1580.10">
    <property type="entry name" value="ABC transporter ATPase like domain"/>
    <property type="match status" value="2"/>
</dbReference>
<dbReference type="CDD" id="cd03271">
    <property type="entry name" value="ABC_UvrA_II"/>
    <property type="match status" value="1"/>
</dbReference>
<dbReference type="SUPFAM" id="SSF52540">
    <property type="entry name" value="P-loop containing nucleoside triphosphate hydrolases"/>
    <property type="match status" value="2"/>
</dbReference>
<dbReference type="GO" id="GO:0008270">
    <property type="term" value="F:zinc ion binding"/>
    <property type="evidence" value="ECO:0007669"/>
    <property type="project" value="UniProtKB-KW"/>
</dbReference>
<keyword evidence="13" id="KW-0234">DNA repair</keyword>
<reference evidence="18 19" key="1">
    <citation type="submission" date="2019-02" db="EMBL/GenBank/DDBJ databases">
        <title>Deep-cultivation of Planctomycetes and their phenomic and genomic characterization uncovers novel biology.</title>
        <authorList>
            <person name="Wiegand S."/>
            <person name="Jogler M."/>
            <person name="Boedeker C."/>
            <person name="Pinto D."/>
            <person name="Vollmers J."/>
            <person name="Rivas-Marin E."/>
            <person name="Kohn T."/>
            <person name="Peeters S.H."/>
            <person name="Heuer A."/>
            <person name="Rast P."/>
            <person name="Oberbeckmann S."/>
            <person name="Bunk B."/>
            <person name="Jeske O."/>
            <person name="Meyerdierks A."/>
            <person name="Storesund J.E."/>
            <person name="Kallscheuer N."/>
            <person name="Luecker S."/>
            <person name="Lage O.M."/>
            <person name="Pohl T."/>
            <person name="Merkel B.J."/>
            <person name="Hornburger P."/>
            <person name="Mueller R.-W."/>
            <person name="Bruemmer F."/>
            <person name="Labrenz M."/>
            <person name="Spormann A.M."/>
            <person name="Op Den Camp H."/>
            <person name="Overmann J."/>
            <person name="Amann R."/>
            <person name="Jetten M.S.M."/>
            <person name="Mascher T."/>
            <person name="Medema M.H."/>
            <person name="Devos D.P."/>
            <person name="Kaster A.-K."/>
            <person name="Ovreas L."/>
            <person name="Rohde M."/>
            <person name="Galperin M.Y."/>
            <person name="Jogler C."/>
        </authorList>
    </citation>
    <scope>NUCLEOTIDE SEQUENCE [LARGE SCALE GENOMIC DNA]</scope>
    <source>
        <strain evidence="18 19">KOR42</strain>
    </source>
</reference>
<keyword evidence="8" id="KW-0863">Zinc-finger</keyword>
<protein>
    <recommendedName>
        <fullName evidence="15">UvrABC system protein A</fullName>
    </recommendedName>
    <alternativeName>
        <fullName evidence="16">Excinuclease ABC subunit A</fullName>
    </alternativeName>
</protein>
<evidence type="ECO:0000256" key="7">
    <source>
        <dbReference type="ARBA" id="ARBA00022769"/>
    </source>
</evidence>
<evidence type="ECO:0000256" key="2">
    <source>
        <dbReference type="ARBA" id="ARBA00022490"/>
    </source>
</evidence>
<evidence type="ECO:0000313" key="18">
    <source>
        <dbReference type="EMBL" id="TWT58700.1"/>
    </source>
</evidence>
<gene>
    <name evidence="18" type="primary">uvrA_2</name>
    <name evidence="18" type="ORF">KOR42_20860</name>
</gene>
<dbReference type="InterPro" id="IPR013815">
    <property type="entry name" value="ATP_grasp_subdomain_1"/>
</dbReference>
<feature type="domain" description="ABC transporter" evidence="17">
    <location>
        <begin position="8"/>
        <end position="329"/>
    </location>
</feature>
<evidence type="ECO:0000256" key="15">
    <source>
        <dbReference type="ARBA" id="ARBA00039316"/>
    </source>
</evidence>
<dbReference type="OrthoDB" id="9809851at2"/>
<dbReference type="InterPro" id="IPR003439">
    <property type="entry name" value="ABC_transporter-like_ATP-bd"/>
</dbReference>
<name>A0A5C5X6Z6_9PLAN</name>
<evidence type="ECO:0000256" key="9">
    <source>
        <dbReference type="ARBA" id="ARBA00022833"/>
    </source>
</evidence>
<evidence type="ECO:0000256" key="16">
    <source>
        <dbReference type="ARBA" id="ARBA00042156"/>
    </source>
</evidence>
<evidence type="ECO:0000256" key="3">
    <source>
        <dbReference type="ARBA" id="ARBA00022723"/>
    </source>
</evidence>
<comment type="caution">
    <text evidence="18">The sequence shown here is derived from an EMBL/GenBank/DDBJ whole genome shotgun (WGS) entry which is preliminary data.</text>
</comment>
<dbReference type="RefSeq" id="WP_146509269.1">
    <property type="nucleotide sequence ID" value="NZ_SIHI01000001.1"/>
</dbReference>
<dbReference type="InterPro" id="IPR027417">
    <property type="entry name" value="P-loop_NTPase"/>
</dbReference>
<keyword evidence="5" id="KW-0547">Nucleotide-binding</keyword>
<comment type="similarity">
    <text evidence="14">Belongs to the ABC transporter superfamily. UvrA family.</text>
</comment>
<dbReference type="Pfam" id="PF17755">
    <property type="entry name" value="UvrA_DNA-bind"/>
    <property type="match status" value="1"/>
</dbReference>
<dbReference type="Gene3D" id="1.10.8.280">
    <property type="entry name" value="ABC transporter ATPase domain-like"/>
    <property type="match status" value="1"/>
</dbReference>
<dbReference type="PROSITE" id="PS50893">
    <property type="entry name" value="ABC_TRANSPORTER_2"/>
    <property type="match status" value="2"/>
</dbReference>
<evidence type="ECO:0000256" key="10">
    <source>
        <dbReference type="ARBA" id="ARBA00022840"/>
    </source>
</evidence>
<dbReference type="AlphaFoldDB" id="A0A5C5X6Z6"/>
<keyword evidence="12" id="KW-0238">DNA-binding</keyword>
<dbReference type="GO" id="GO:0009380">
    <property type="term" value="C:excinuclease repair complex"/>
    <property type="evidence" value="ECO:0007669"/>
    <property type="project" value="InterPro"/>
</dbReference>
<keyword evidence="7" id="KW-0228">DNA excision</keyword>
<evidence type="ECO:0000313" key="19">
    <source>
        <dbReference type="Proteomes" id="UP000317243"/>
    </source>
</evidence>
<dbReference type="GO" id="GO:0004518">
    <property type="term" value="F:nuclease activity"/>
    <property type="evidence" value="ECO:0007669"/>
    <property type="project" value="UniProtKB-KW"/>
</dbReference>
<keyword evidence="9" id="KW-0862">Zinc</keyword>
<keyword evidence="3" id="KW-0479">Metal-binding</keyword>
<dbReference type="GO" id="GO:0016887">
    <property type="term" value="F:ATP hydrolysis activity"/>
    <property type="evidence" value="ECO:0007669"/>
    <property type="project" value="InterPro"/>
</dbReference>
<dbReference type="GO" id="GO:0006289">
    <property type="term" value="P:nucleotide-excision repair"/>
    <property type="evidence" value="ECO:0007669"/>
    <property type="project" value="InterPro"/>
</dbReference>
<evidence type="ECO:0000256" key="11">
    <source>
        <dbReference type="ARBA" id="ARBA00022881"/>
    </source>
</evidence>
<dbReference type="InterPro" id="IPR004602">
    <property type="entry name" value="UvrA"/>
</dbReference>
<evidence type="ECO:0000256" key="14">
    <source>
        <dbReference type="ARBA" id="ARBA00038000"/>
    </source>
</evidence>
<dbReference type="Proteomes" id="UP000317243">
    <property type="component" value="Unassembled WGS sequence"/>
</dbReference>
<feature type="domain" description="ABC transporter" evidence="17">
    <location>
        <begin position="363"/>
        <end position="701"/>
    </location>
</feature>
<comment type="subcellular location">
    <subcellularLocation>
        <location evidence="1">Cytoplasm</location>
    </subcellularLocation>
</comment>
<keyword evidence="4" id="KW-0677">Repeat</keyword>
<dbReference type="PANTHER" id="PTHR43152:SF3">
    <property type="entry name" value="UVRABC SYSTEM PROTEIN A"/>
    <property type="match status" value="1"/>
</dbReference>
<dbReference type="InterPro" id="IPR017871">
    <property type="entry name" value="ABC_transporter-like_CS"/>
</dbReference>
<evidence type="ECO:0000259" key="17">
    <source>
        <dbReference type="PROSITE" id="PS50893"/>
    </source>
</evidence>
<dbReference type="Gene3D" id="3.30.1490.20">
    <property type="entry name" value="ATP-grasp fold, A domain"/>
    <property type="match status" value="1"/>
</dbReference>
<evidence type="ECO:0000256" key="6">
    <source>
        <dbReference type="ARBA" id="ARBA00022763"/>
    </source>
</evidence>
<dbReference type="PROSITE" id="PS00211">
    <property type="entry name" value="ABC_TRANSPORTER_1"/>
    <property type="match status" value="2"/>
</dbReference>
<evidence type="ECO:0000256" key="5">
    <source>
        <dbReference type="ARBA" id="ARBA00022741"/>
    </source>
</evidence>
<evidence type="ECO:0000256" key="12">
    <source>
        <dbReference type="ARBA" id="ARBA00023125"/>
    </source>
</evidence>
<dbReference type="GO" id="GO:0003677">
    <property type="term" value="F:DNA binding"/>
    <property type="evidence" value="ECO:0007669"/>
    <property type="project" value="UniProtKB-KW"/>
</dbReference>
<keyword evidence="2" id="KW-0963">Cytoplasm</keyword>
<dbReference type="Gene3D" id="3.40.50.300">
    <property type="entry name" value="P-loop containing nucleotide triphosphate hydrolases"/>
    <property type="match status" value="2"/>
</dbReference>
<evidence type="ECO:0000256" key="4">
    <source>
        <dbReference type="ARBA" id="ARBA00022737"/>
    </source>
</evidence>
<dbReference type="GO" id="GO:0005524">
    <property type="term" value="F:ATP binding"/>
    <property type="evidence" value="ECO:0007669"/>
    <property type="project" value="UniProtKB-KW"/>
</dbReference>
<organism evidence="18 19">
    <name type="scientific">Thalassoglobus neptunius</name>
    <dbReference type="NCBI Taxonomy" id="1938619"/>
    <lineage>
        <taxon>Bacteria</taxon>
        <taxon>Pseudomonadati</taxon>
        <taxon>Planctomycetota</taxon>
        <taxon>Planctomycetia</taxon>
        <taxon>Planctomycetales</taxon>
        <taxon>Planctomycetaceae</taxon>
        <taxon>Thalassoglobus</taxon>
    </lineage>
</organism>
<keyword evidence="10" id="KW-0067">ATP-binding</keyword>
<dbReference type="PANTHER" id="PTHR43152">
    <property type="entry name" value="UVRABC SYSTEM PROTEIN A"/>
    <property type="match status" value="1"/>
</dbReference>
<dbReference type="NCBIfam" id="TIGR00630">
    <property type="entry name" value="uvra"/>
    <property type="match status" value="1"/>
</dbReference>
<keyword evidence="11" id="KW-0267">Excision nuclease</keyword>